<accession>A0A1E3PG94</accession>
<organism evidence="5 6">
    <name type="scientific">Nadsonia fulvescens var. elongata DSM 6958</name>
    <dbReference type="NCBI Taxonomy" id="857566"/>
    <lineage>
        <taxon>Eukaryota</taxon>
        <taxon>Fungi</taxon>
        <taxon>Dikarya</taxon>
        <taxon>Ascomycota</taxon>
        <taxon>Saccharomycotina</taxon>
        <taxon>Dipodascomycetes</taxon>
        <taxon>Dipodascales</taxon>
        <taxon>Dipodascales incertae sedis</taxon>
        <taxon>Nadsonia</taxon>
    </lineage>
</organism>
<evidence type="ECO:0000256" key="2">
    <source>
        <dbReference type="ARBA" id="ARBA00022840"/>
    </source>
</evidence>
<protein>
    <submittedName>
        <fullName evidence="5">Chromatin associated protein KTI12</fullName>
    </submittedName>
</protein>
<dbReference type="AlphaFoldDB" id="A0A1E3PG94"/>
<dbReference type="GO" id="GO:0006357">
    <property type="term" value="P:regulation of transcription by RNA polymerase II"/>
    <property type="evidence" value="ECO:0007669"/>
    <property type="project" value="UniProtKB-ARBA"/>
</dbReference>
<comment type="subunit">
    <text evidence="4">Interacts with the elongator complex.</text>
</comment>
<proteinExistence type="inferred from homology"/>
<dbReference type="SUPFAM" id="SSF52540">
    <property type="entry name" value="P-loop containing nucleoside triphosphate hydrolases"/>
    <property type="match status" value="1"/>
</dbReference>
<evidence type="ECO:0000313" key="5">
    <source>
        <dbReference type="EMBL" id="ODQ63942.1"/>
    </source>
</evidence>
<evidence type="ECO:0000256" key="4">
    <source>
        <dbReference type="ARBA" id="ARBA00063730"/>
    </source>
</evidence>
<dbReference type="FunFam" id="3.40.50.300:FF:000827">
    <property type="entry name" value="KTI12 chromatin-associated homolog"/>
    <property type="match status" value="1"/>
</dbReference>
<keyword evidence="2" id="KW-0067">ATP-binding</keyword>
<dbReference type="EMBL" id="KV454413">
    <property type="protein sequence ID" value="ODQ63942.1"/>
    <property type="molecule type" value="Genomic_DNA"/>
</dbReference>
<name>A0A1E3PG94_9ASCO</name>
<keyword evidence="1" id="KW-0547">Nucleotide-binding</keyword>
<dbReference type="PANTHER" id="PTHR12435">
    <property type="match status" value="1"/>
</dbReference>
<evidence type="ECO:0000256" key="1">
    <source>
        <dbReference type="ARBA" id="ARBA00022741"/>
    </source>
</evidence>
<dbReference type="STRING" id="857566.A0A1E3PG94"/>
<sequence length="282" mass="32410">MPLIMMSGFPSSGKTRRAEQLRDELLKKAQETGSTHITVELINDESLKIPKETYRESRTEKATRGTQMSAVKRTLSKNNIVILDNMTYIKGFRYQLFCEAKALSTNSCVIHIGTPIEKCQEWNNLRSEEDKWPQDLFDALAFRYEEPIGMNRWDSPLFTIPFMDEKVPIQDVWNTLVLKKAKPPNQATVLKPATSTNFLFELDKKTQDVTSQVLELQKINPGGEAKINGTDELIQLPYKPVTLPGLQRIRRNFISLNKMRTIDSSRIIDLFVDFLNKNINQN</sequence>
<dbReference type="GO" id="GO:0005524">
    <property type="term" value="F:ATP binding"/>
    <property type="evidence" value="ECO:0007669"/>
    <property type="project" value="UniProtKB-KW"/>
</dbReference>
<dbReference type="OrthoDB" id="9972657at2759"/>
<dbReference type="Proteomes" id="UP000095009">
    <property type="component" value="Unassembled WGS sequence"/>
</dbReference>
<evidence type="ECO:0000313" key="6">
    <source>
        <dbReference type="Proteomes" id="UP000095009"/>
    </source>
</evidence>
<keyword evidence="6" id="KW-1185">Reference proteome</keyword>
<dbReference type="GO" id="GO:0006400">
    <property type="term" value="P:tRNA modification"/>
    <property type="evidence" value="ECO:0007669"/>
    <property type="project" value="UniProtKB-ARBA"/>
</dbReference>
<dbReference type="InterPro" id="IPR027417">
    <property type="entry name" value="P-loop_NTPase"/>
</dbReference>
<dbReference type="Gene3D" id="3.40.50.300">
    <property type="entry name" value="P-loop containing nucleotide triphosphate hydrolases"/>
    <property type="match status" value="1"/>
</dbReference>
<evidence type="ECO:0000256" key="3">
    <source>
        <dbReference type="ARBA" id="ARBA00025768"/>
    </source>
</evidence>
<dbReference type="InterPro" id="IPR013641">
    <property type="entry name" value="KTI12/PSTK"/>
</dbReference>
<gene>
    <name evidence="5" type="ORF">NADFUDRAFT_37431</name>
</gene>
<reference evidence="5 6" key="1">
    <citation type="journal article" date="2016" name="Proc. Natl. Acad. Sci. U.S.A.">
        <title>Comparative genomics of biotechnologically important yeasts.</title>
        <authorList>
            <person name="Riley R."/>
            <person name="Haridas S."/>
            <person name="Wolfe K.H."/>
            <person name="Lopes M.R."/>
            <person name="Hittinger C.T."/>
            <person name="Goeker M."/>
            <person name="Salamov A.A."/>
            <person name="Wisecaver J.H."/>
            <person name="Long T.M."/>
            <person name="Calvey C.H."/>
            <person name="Aerts A.L."/>
            <person name="Barry K.W."/>
            <person name="Choi C."/>
            <person name="Clum A."/>
            <person name="Coughlan A.Y."/>
            <person name="Deshpande S."/>
            <person name="Douglass A.P."/>
            <person name="Hanson S.J."/>
            <person name="Klenk H.-P."/>
            <person name="LaButti K.M."/>
            <person name="Lapidus A."/>
            <person name="Lindquist E.A."/>
            <person name="Lipzen A.M."/>
            <person name="Meier-Kolthoff J.P."/>
            <person name="Ohm R.A."/>
            <person name="Otillar R.P."/>
            <person name="Pangilinan J.L."/>
            <person name="Peng Y."/>
            <person name="Rokas A."/>
            <person name="Rosa C.A."/>
            <person name="Scheuner C."/>
            <person name="Sibirny A.A."/>
            <person name="Slot J.C."/>
            <person name="Stielow J.B."/>
            <person name="Sun H."/>
            <person name="Kurtzman C.P."/>
            <person name="Blackwell M."/>
            <person name="Grigoriev I.V."/>
            <person name="Jeffries T.W."/>
        </authorList>
    </citation>
    <scope>NUCLEOTIDE SEQUENCE [LARGE SCALE GENOMIC DNA]</scope>
    <source>
        <strain evidence="5 6">DSM 6958</strain>
    </source>
</reference>
<dbReference type="Pfam" id="PF08433">
    <property type="entry name" value="KTI12"/>
    <property type="match status" value="1"/>
</dbReference>
<comment type="similarity">
    <text evidence="3">Belongs to the KTI12 family.</text>
</comment>